<keyword evidence="7" id="KW-1185">Reference proteome</keyword>
<feature type="transmembrane region" description="Helical" evidence="5">
    <location>
        <begin position="51"/>
        <end position="69"/>
    </location>
</feature>
<keyword evidence="4 5" id="KW-0472">Membrane</keyword>
<dbReference type="EMBL" id="BJLF01000017">
    <property type="protein sequence ID" value="GEA52260.1"/>
    <property type="molecule type" value="Genomic_DNA"/>
</dbReference>
<dbReference type="InterPro" id="IPR001129">
    <property type="entry name" value="Membr-assoc_MAPEG"/>
</dbReference>
<proteinExistence type="predicted"/>
<feature type="transmembrane region" description="Helical" evidence="5">
    <location>
        <begin position="152"/>
        <end position="175"/>
    </location>
</feature>
<evidence type="ECO:0000256" key="2">
    <source>
        <dbReference type="ARBA" id="ARBA00022692"/>
    </source>
</evidence>
<name>A0A4Y3HZW6_9VIBR</name>
<feature type="transmembrane region" description="Helical" evidence="5">
    <location>
        <begin position="9"/>
        <end position="31"/>
    </location>
</feature>
<dbReference type="Gene3D" id="1.20.120.550">
    <property type="entry name" value="Membrane associated eicosanoid/glutathione metabolism-like domain"/>
    <property type="match status" value="1"/>
</dbReference>
<dbReference type="AlphaFoldDB" id="A0A4Y3HZW6"/>
<dbReference type="SUPFAM" id="SSF161084">
    <property type="entry name" value="MAPEG domain-like"/>
    <property type="match status" value="1"/>
</dbReference>
<dbReference type="GO" id="GO:0016020">
    <property type="term" value="C:membrane"/>
    <property type="evidence" value="ECO:0007669"/>
    <property type="project" value="UniProtKB-SubCell"/>
</dbReference>
<keyword evidence="2 5" id="KW-0812">Transmembrane</keyword>
<comment type="subcellular location">
    <subcellularLocation>
        <location evidence="1">Membrane</location>
    </subcellularLocation>
</comment>
<keyword evidence="3 5" id="KW-1133">Transmembrane helix</keyword>
<comment type="caution">
    <text evidence="6">The sequence shown here is derived from an EMBL/GenBank/DDBJ whole genome shotgun (WGS) entry which is preliminary data.</text>
</comment>
<evidence type="ECO:0000313" key="6">
    <source>
        <dbReference type="EMBL" id="GEA52260.1"/>
    </source>
</evidence>
<dbReference type="Pfam" id="PF01124">
    <property type="entry name" value="MAPEG"/>
    <property type="match status" value="1"/>
</dbReference>
<sequence>MKLSTKQQGVLKGMVAAMVIAIIVIAGAIYFNPLGNEPSSSLTARVRALGLSLMLPSFCVMIFIGALAKHRFFSPEDIDGSGLTSGTKDAILLQSILQNTLEQCVLAFGIYTAWCLLMPIEWLSASIACSLLFAVGRIAFKFGYAKGAPSRAFGFAVTFYSSVVLYLILFGYLLLS</sequence>
<feature type="transmembrane region" description="Helical" evidence="5">
    <location>
        <begin position="120"/>
        <end position="140"/>
    </location>
</feature>
<dbReference type="OrthoDB" id="582367at2"/>
<accession>A0A4Y3HZW6</accession>
<protein>
    <recommendedName>
        <fullName evidence="8">MAPEG family protein</fullName>
    </recommendedName>
</protein>
<dbReference type="Proteomes" id="UP000318717">
    <property type="component" value="Unassembled WGS sequence"/>
</dbReference>
<dbReference type="InterPro" id="IPR023352">
    <property type="entry name" value="MAPEG-like_dom_sf"/>
</dbReference>
<evidence type="ECO:0008006" key="8">
    <source>
        <dbReference type="Google" id="ProtNLM"/>
    </source>
</evidence>
<gene>
    <name evidence="6" type="ORF">VIN01S_30640</name>
</gene>
<evidence type="ECO:0000256" key="1">
    <source>
        <dbReference type="ARBA" id="ARBA00004370"/>
    </source>
</evidence>
<evidence type="ECO:0000313" key="7">
    <source>
        <dbReference type="Proteomes" id="UP000318717"/>
    </source>
</evidence>
<organism evidence="6 7">
    <name type="scientific">Vibrio inusitatus NBRC 102082</name>
    <dbReference type="NCBI Taxonomy" id="1219070"/>
    <lineage>
        <taxon>Bacteria</taxon>
        <taxon>Pseudomonadati</taxon>
        <taxon>Pseudomonadota</taxon>
        <taxon>Gammaproteobacteria</taxon>
        <taxon>Vibrionales</taxon>
        <taxon>Vibrionaceae</taxon>
        <taxon>Vibrio</taxon>
    </lineage>
</organism>
<evidence type="ECO:0000256" key="3">
    <source>
        <dbReference type="ARBA" id="ARBA00022989"/>
    </source>
</evidence>
<dbReference type="RefSeq" id="WP_141346710.1">
    <property type="nucleotide sequence ID" value="NZ_BJLF01000017.1"/>
</dbReference>
<reference evidence="6 7" key="1">
    <citation type="submission" date="2019-06" db="EMBL/GenBank/DDBJ databases">
        <title>Whole genome shotgun sequence of Vibrio inusitatus NBRC 102082.</title>
        <authorList>
            <person name="Hosoyama A."/>
            <person name="Uohara A."/>
            <person name="Ohji S."/>
            <person name="Ichikawa N."/>
        </authorList>
    </citation>
    <scope>NUCLEOTIDE SEQUENCE [LARGE SCALE GENOMIC DNA]</scope>
    <source>
        <strain evidence="6 7">NBRC 102082</strain>
    </source>
</reference>
<evidence type="ECO:0000256" key="5">
    <source>
        <dbReference type="SAM" id="Phobius"/>
    </source>
</evidence>
<evidence type="ECO:0000256" key="4">
    <source>
        <dbReference type="ARBA" id="ARBA00023136"/>
    </source>
</evidence>